<comment type="subcellular location">
    <subcellularLocation>
        <location evidence="1">Membrane</location>
        <topology evidence="1">Multi-pass membrane protein</topology>
    </subcellularLocation>
</comment>
<reference evidence="7 8" key="1">
    <citation type="submission" date="2022-08" db="EMBL/GenBank/DDBJ databases">
        <title>Proteogenomics of the novel Dehalobacterium formicoaceticum strain EZ94 highlights a key role of methyltransferases during anaerobic dichloromethane degradation.</title>
        <authorList>
            <person name="Wasmund K."/>
        </authorList>
    </citation>
    <scope>NUCLEOTIDE SEQUENCE [LARGE SCALE GENOMIC DNA]</scope>
    <source>
        <strain evidence="7 8">EZ94</strain>
    </source>
</reference>
<dbReference type="NCBIfam" id="TIGR03717">
    <property type="entry name" value="R_switched_YjbE"/>
    <property type="match status" value="1"/>
</dbReference>
<evidence type="ECO:0000256" key="6">
    <source>
        <dbReference type="SAM" id="Phobius"/>
    </source>
</evidence>
<keyword evidence="4 6" id="KW-1133">Transmembrane helix</keyword>
<proteinExistence type="inferred from homology"/>
<dbReference type="PANTHER" id="PTHR30238">
    <property type="entry name" value="MEMBRANE BOUND PREDICTED REDOX MODULATOR"/>
    <property type="match status" value="1"/>
</dbReference>
<dbReference type="RefSeq" id="WP_089611569.1">
    <property type="nucleotide sequence ID" value="NZ_CP022121.1"/>
</dbReference>
<evidence type="ECO:0000313" key="8">
    <source>
        <dbReference type="Proteomes" id="UP001524944"/>
    </source>
</evidence>
<gene>
    <name evidence="7" type="ORF">NVS47_15275</name>
</gene>
<dbReference type="InterPro" id="IPR022301">
    <property type="entry name" value="Integral_membrane_YjbE"/>
</dbReference>
<feature type="transmembrane region" description="Helical" evidence="6">
    <location>
        <begin position="176"/>
        <end position="196"/>
    </location>
</feature>
<comment type="similarity">
    <text evidence="2">Belongs to the TerC family.</text>
</comment>
<keyword evidence="3 6" id="KW-0812">Transmembrane</keyword>
<keyword evidence="8" id="KW-1185">Reference proteome</keyword>
<feature type="transmembrane region" description="Helical" evidence="6">
    <location>
        <begin position="20"/>
        <end position="43"/>
    </location>
</feature>
<protein>
    <submittedName>
        <fullName evidence="7">TerC family protein</fullName>
    </submittedName>
</protein>
<keyword evidence="5 6" id="KW-0472">Membrane</keyword>
<evidence type="ECO:0000256" key="4">
    <source>
        <dbReference type="ARBA" id="ARBA00022989"/>
    </source>
</evidence>
<evidence type="ECO:0000256" key="2">
    <source>
        <dbReference type="ARBA" id="ARBA00007511"/>
    </source>
</evidence>
<dbReference type="Proteomes" id="UP001524944">
    <property type="component" value="Unassembled WGS sequence"/>
</dbReference>
<evidence type="ECO:0000313" key="7">
    <source>
        <dbReference type="EMBL" id="MCR6546857.1"/>
    </source>
</evidence>
<accession>A0ABT1Y7K0</accession>
<evidence type="ECO:0000256" key="5">
    <source>
        <dbReference type="ARBA" id="ARBA00023136"/>
    </source>
</evidence>
<feature type="transmembrane region" description="Helical" evidence="6">
    <location>
        <begin position="148"/>
        <end position="169"/>
    </location>
</feature>
<dbReference type="InterPro" id="IPR005496">
    <property type="entry name" value="Integral_membrane_TerC"/>
</dbReference>
<feature type="transmembrane region" description="Helical" evidence="6">
    <location>
        <begin position="55"/>
        <end position="75"/>
    </location>
</feature>
<dbReference type="Pfam" id="PF03741">
    <property type="entry name" value="TerC"/>
    <property type="match status" value="1"/>
</dbReference>
<dbReference type="EMBL" id="JANPWE010000012">
    <property type="protein sequence ID" value="MCR6546857.1"/>
    <property type="molecule type" value="Genomic_DNA"/>
</dbReference>
<name>A0ABT1Y7K0_9FIRM</name>
<evidence type="ECO:0000256" key="3">
    <source>
        <dbReference type="ARBA" id="ARBA00022692"/>
    </source>
</evidence>
<feature type="transmembrane region" description="Helical" evidence="6">
    <location>
        <begin position="208"/>
        <end position="227"/>
    </location>
</feature>
<dbReference type="PANTHER" id="PTHR30238:SF4">
    <property type="entry name" value="SLL1022 PROTEIN"/>
    <property type="match status" value="1"/>
</dbReference>
<sequence>MESLLMNLTDPAWLWKMFTAILAITIIDLVLSGDNAAVIGLAIRNLPHDLQKKAAIYGAAGAIVLRVIFTIFATYLLTVPYLSAIGGLILVGITIKLMKHDDGDSCDENVKSCDSFWPAIGTIVIADLSMAFDNVMGVAGAAHGSVGLVVFGLLLSVPILVYGATWLATLMGKYPIIIYIGAAVLAHTAFAMIFHDKALHLTLYTGELMGNIIPWALAAAVLAYGFYTVSKAKKKYKTGGLSAE</sequence>
<evidence type="ECO:0000256" key="1">
    <source>
        <dbReference type="ARBA" id="ARBA00004141"/>
    </source>
</evidence>
<comment type="caution">
    <text evidence="7">The sequence shown here is derived from an EMBL/GenBank/DDBJ whole genome shotgun (WGS) entry which is preliminary data.</text>
</comment>
<organism evidence="7 8">
    <name type="scientific">Dehalobacterium formicoaceticum</name>
    <dbReference type="NCBI Taxonomy" id="51515"/>
    <lineage>
        <taxon>Bacteria</taxon>
        <taxon>Bacillati</taxon>
        <taxon>Bacillota</taxon>
        <taxon>Clostridia</taxon>
        <taxon>Eubacteriales</taxon>
        <taxon>Peptococcaceae</taxon>
        <taxon>Dehalobacterium</taxon>
    </lineage>
</organism>